<keyword evidence="2" id="KW-0808">Transferase</keyword>
<keyword evidence="3" id="KW-1185">Reference proteome</keyword>
<dbReference type="KEGG" id="dde:Dde_2766"/>
<feature type="domain" description="Glycosyl transferase family 4" evidence="1">
    <location>
        <begin position="30"/>
        <end position="198"/>
    </location>
</feature>
<dbReference type="Pfam" id="PF13692">
    <property type="entry name" value="Glyco_trans_1_4"/>
    <property type="match status" value="1"/>
</dbReference>
<name>Q30XN4_OLEA2</name>
<evidence type="ECO:0000313" key="3">
    <source>
        <dbReference type="Proteomes" id="UP000002710"/>
    </source>
</evidence>
<dbReference type="Gene3D" id="3.40.50.2000">
    <property type="entry name" value="Glycogen Phosphorylase B"/>
    <property type="match status" value="2"/>
</dbReference>
<gene>
    <name evidence="2" type="ordered locus">Dde_2766</name>
</gene>
<dbReference type="GO" id="GO:0016740">
    <property type="term" value="F:transferase activity"/>
    <property type="evidence" value="ECO:0007669"/>
    <property type="project" value="UniProtKB-KW"/>
</dbReference>
<dbReference type="eggNOG" id="COG0438">
    <property type="taxonomic scope" value="Bacteria"/>
</dbReference>
<dbReference type="CAZy" id="GT4">
    <property type="family name" value="Glycosyltransferase Family 4"/>
</dbReference>
<proteinExistence type="predicted"/>
<dbReference type="HOGENOM" id="CLU_054763_0_0_7"/>
<dbReference type="Pfam" id="PF12000">
    <property type="entry name" value="Glyco_trans_4_3"/>
    <property type="match status" value="1"/>
</dbReference>
<dbReference type="RefSeq" id="WP_011368581.1">
    <property type="nucleotide sequence ID" value="NC_007519.1"/>
</dbReference>
<accession>Q30XN4</accession>
<evidence type="ECO:0000259" key="1">
    <source>
        <dbReference type="Pfam" id="PF12000"/>
    </source>
</evidence>
<evidence type="ECO:0000313" key="2">
    <source>
        <dbReference type="EMBL" id="ABB39562.1"/>
    </source>
</evidence>
<dbReference type="AlphaFoldDB" id="Q30XN4"/>
<dbReference type="Proteomes" id="UP000002710">
    <property type="component" value="Chromosome"/>
</dbReference>
<dbReference type="SUPFAM" id="SSF53756">
    <property type="entry name" value="UDP-Glycosyltransferase/glycogen phosphorylase"/>
    <property type="match status" value="1"/>
</dbReference>
<dbReference type="PANTHER" id="PTHR12526:SF622">
    <property type="entry name" value="GLYCOSYLTRANSFERASE (GROUP I)"/>
    <property type="match status" value="1"/>
</dbReference>
<dbReference type="PANTHER" id="PTHR12526">
    <property type="entry name" value="GLYCOSYLTRANSFERASE"/>
    <property type="match status" value="1"/>
</dbReference>
<sequence length="437" mass="47998">MVRMKILFVHPNFPAQFRHMAAALGRAEHRHEVVFLTAAPRRDWSIPGVRTVRYAPDSCGGALPQQGTGAYFARCTAVGSGVFSACRALRAEGFEPDVMVAHSGWGSSYFLRDAFPQARLLSYFEWYYNAAGADVGFDPQEPVTDAMRLALRTRNAVILNDAAECDWSYTPTRWQASQFPAVARARMSVLHDGVDTGFFIPAADKAQTAAALLRGLGVAWTPRTRLVTWAGRGMEPYRGFVQVMEALPAIVAHNPDVHVLMVGEDRVCYGRRPPSGSGWKQVMLERIAPLMPAGEAVERRIHFTGALPYGVYKTVLQASDVHMYLTRPFVLSWSMLEAMSCGALLVGSDTQPVREVLTHGENGFLVPFFAPQALADTVCACLDRLDDLAPVRARARETVTGRYALARTLPAQLRMLHNLAEGKPALDGLLPVSAGRR</sequence>
<dbReference type="InterPro" id="IPR022623">
    <property type="entry name" value="Glyco_trans_4"/>
</dbReference>
<dbReference type="EMBL" id="CP000112">
    <property type="protein sequence ID" value="ABB39562.1"/>
    <property type="molecule type" value="Genomic_DNA"/>
</dbReference>
<reference evidence="2 3" key="1">
    <citation type="journal article" date="2011" name="J. Bacteriol.">
        <title>Complete genome sequence and updated annotation of Desulfovibrio alaskensis G20.</title>
        <authorList>
            <person name="Hauser L.J."/>
            <person name="Land M.L."/>
            <person name="Brown S.D."/>
            <person name="Larimer F."/>
            <person name="Keller K.L."/>
            <person name="Rapp-Giles B.J."/>
            <person name="Price M.N."/>
            <person name="Lin M."/>
            <person name="Bruce D.C."/>
            <person name="Detter J.C."/>
            <person name="Tapia R."/>
            <person name="Han C.S."/>
            <person name="Goodwin L.A."/>
            <person name="Cheng J.F."/>
            <person name="Pitluck S."/>
            <person name="Copeland A."/>
            <person name="Lucas S."/>
            <person name="Nolan M."/>
            <person name="Lapidus A.L."/>
            <person name="Palumbo A.V."/>
            <person name="Wall J.D."/>
        </authorList>
    </citation>
    <scope>NUCLEOTIDE SEQUENCE [LARGE SCALE GENOMIC DNA]</scope>
    <source>
        <strain evidence="3">ATCC BAA 1058 / DSM 17464 / G20</strain>
    </source>
</reference>
<dbReference type="STRING" id="207559.Dde_2766"/>
<protein>
    <submittedName>
        <fullName evidence="2">Glycosyl transferase group 1</fullName>
    </submittedName>
</protein>
<organism evidence="2 3">
    <name type="scientific">Oleidesulfovibrio alaskensis (strain ATCC BAA-1058 / DSM 17464 / G20)</name>
    <name type="common">Desulfovibrio alaskensis</name>
    <dbReference type="NCBI Taxonomy" id="207559"/>
    <lineage>
        <taxon>Bacteria</taxon>
        <taxon>Pseudomonadati</taxon>
        <taxon>Thermodesulfobacteriota</taxon>
        <taxon>Desulfovibrionia</taxon>
        <taxon>Desulfovibrionales</taxon>
        <taxon>Desulfovibrionaceae</taxon>
        <taxon>Oleidesulfovibrio</taxon>
    </lineage>
</organism>